<protein>
    <recommendedName>
        <fullName evidence="3">Propanediol dehydratase</fullName>
    </recommendedName>
</protein>
<dbReference type="AlphaFoldDB" id="B9DZY3"/>
<evidence type="ECO:0000313" key="1">
    <source>
        <dbReference type="EMBL" id="BAH05808.1"/>
    </source>
</evidence>
<dbReference type="InterPro" id="IPR003207">
    <property type="entry name" value="Ppandiol/glycerol_DeHydtase_su"/>
</dbReference>
<reference evidence="2" key="1">
    <citation type="submission" date="2005-09" db="EMBL/GenBank/DDBJ databases">
        <title>Complete genome sequence of Clostridium kluyveri and comparative genomics of Clostridia species.</title>
        <authorList>
            <person name="Inui M."/>
            <person name="Nonaka H."/>
            <person name="Shinoda Y."/>
            <person name="Ikenaga Y."/>
            <person name="Abe M."/>
            <person name="Naito K."/>
            <person name="Vertes A.A."/>
            <person name="Yukawa H."/>
        </authorList>
    </citation>
    <scope>NUCLEOTIDE SEQUENCE [LARGE SCALE GENOMIC DNA]</scope>
    <source>
        <strain evidence="2">NBRC 12016</strain>
    </source>
</reference>
<gene>
    <name evidence="1" type="ordered locus">CKR_0757</name>
</gene>
<proteinExistence type="predicted"/>
<dbReference type="EMBL" id="AP009049">
    <property type="protein sequence ID" value="BAH05808.1"/>
    <property type="molecule type" value="Genomic_DNA"/>
</dbReference>
<dbReference type="PIRSF" id="PIRSF018505">
    <property type="entry name" value="Prpndl_dhdrts_sm"/>
    <property type="match status" value="1"/>
</dbReference>
<dbReference type="SUPFAM" id="SSF47148">
    <property type="entry name" value="Diol dehydratase, gamma subunit"/>
    <property type="match status" value="1"/>
</dbReference>
<evidence type="ECO:0008006" key="3">
    <source>
        <dbReference type="Google" id="ProtNLM"/>
    </source>
</evidence>
<dbReference type="Gene3D" id="1.10.1510.20">
    <property type="entry name" value="Propanediol/glycerol dehydratase, small subunit"/>
    <property type="match status" value="1"/>
</dbReference>
<dbReference type="Pfam" id="PF02287">
    <property type="entry name" value="Dehydratase_SU"/>
    <property type="match status" value="1"/>
</dbReference>
<dbReference type="NCBIfam" id="NF011972">
    <property type="entry name" value="PRK15443.1-3"/>
    <property type="match status" value="1"/>
</dbReference>
<dbReference type="InterPro" id="IPR036091">
    <property type="entry name" value="Prodiol/glycerol_DeHase__sf_su"/>
</dbReference>
<dbReference type="HOGENOM" id="CLU_120853_0_0_9"/>
<dbReference type="KEGG" id="ckr:CKR_0757"/>
<name>B9DZY3_CLOK1</name>
<organism evidence="1 2">
    <name type="scientific">Clostridium kluyveri (strain NBRC 12016)</name>
    <dbReference type="NCBI Taxonomy" id="583346"/>
    <lineage>
        <taxon>Bacteria</taxon>
        <taxon>Bacillati</taxon>
        <taxon>Bacillota</taxon>
        <taxon>Clostridia</taxon>
        <taxon>Eubacteriales</taxon>
        <taxon>Clostridiaceae</taxon>
        <taxon>Clostridium</taxon>
    </lineage>
</organism>
<sequence length="182" mass="20506">MNRGEAMSSNDLIEQIVKEVLKSMESIQNDEQKYESEEIHGSGRACEIVSKKDYPLGKKRPELIKTSTGKSIDDISLENVLSGKITLDDVKINKKTLLYQAQIAESVGNIQLAANFRRAAELTVVPDARVLEIYNALKPHKSTKQQLIEIAEELESKYKAKLNAELVREAAESYEKRNMIKV</sequence>
<accession>B9DZY3</accession>
<dbReference type="Proteomes" id="UP000007969">
    <property type="component" value="Chromosome"/>
</dbReference>
<evidence type="ECO:0000313" key="2">
    <source>
        <dbReference type="Proteomes" id="UP000007969"/>
    </source>
</evidence>